<protein>
    <recommendedName>
        <fullName evidence="4">Toxin-antitoxin system YwqK family antitoxin</fullName>
    </recommendedName>
</protein>
<name>A0A425Y868_9BACT</name>
<keyword evidence="1" id="KW-0732">Signal</keyword>
<dbReference type="AlphaFoldDB" id="A0A425Y868"/>
<evidence type="ECO:0008006" key="4">
    <source>
        <dbReference type="Google" id="ProtNLM"/>
    </source>
</evidence>
<reference evidence="2 3" key="1">
    <citation type="submission" date="2018-07" db="EMBL/GenBank/DDBJ databases">
        <title>Draft genome sequence of Ancylomarina sp. M1P.</title>
        <authorList>
            <person name="Yadav S."/>
            <person name="Villanueva L."/>
            <person name="Damste J.S.S."/>
        </authorList>
    </citation>
    <scope>NUCLEOTIDE SEQUENCE [LARGE SCALE GENOMIC DNA]</scope>
    <source>
        <strain evidence="2 3">M1P</strain>
    </source>
</reference>
<feature type="signal peptide" evidence="1">
    <location>
        <begin position="1"/>
        <end position="15"/>
    </location>
</feature>
<comment type="caution">
    <text evidence="2">The sequence shown here is derived from an EMBL/GenBank/DDBJ whole genome shotgun (WGS) entry which is preliminary data.</text>
</comment>
<dbReference type="Pfam" id="PF07661">
    <property type="entry name" value="MORN_2"/>
    <property type="match status" value="3"/>
</dbReference>
<accession>A0A425Y868</accession>
<proteinExistence type="predicted"/>
<dbReference type="OrthoDB" id="1122943at2"/>
<dbReference type="SUPFAM" id="SSF82185">
    <property type="entry name" value="Histone H3 K4-specific methyltransferase SET7/9 N-terminal domain"/>
    <property type="match status" value="1"/>
</dbReference>
<evidence type="ECO:0000256" key="1">
    <source>
        <dbReference type="SAM" id="SignalP"/>
    </source>
</evidence>
<dbReference type="PROSITE" id="PS51257">
    <property type="entry name" value="PROKAR_LIPOPROTEIN"/>
    <property type="match status" value="1"/>
</dbReference>
<dbReference type="InterPro" id="IPR011652">
    <property type="entry name" value="MORN_2"/>
</dbReference>
<evidence type="ECO:0000313" key="2">
    <source>
        <dbReference type="EMBL" id="RRG24532.1"/>
    </source>
</evidence>
<organism evidence="2 3">
    <name type="scientific">Ancylomarina euxinus</name>
    <dbReference type="NCBI Taxonomy" id="2283627"/>
    <lineage>
        <taxon>Bacteria</taxon>
        <taxon>Pseudomonadati</taxon>
        <taxon>Bacteroidota</taxon>
        <taxon>Bacteroidia</taxon>
        <taxon>Marinilabiliales</taxon>
        <taxon>Marinifilaceae</taxon>
        <taxon>Ancylomarina</taxon>
    </lineage>
</organism>
<keyword evidence="3" id="KW-1185">Reference proteome</keyword>
<sequence>MKQLLFLLSILLLFACDLKKTSETVVTNNEGEVLDGWVKKYNSRNKLRSETFYKNGIREGVARVYYDSGELSDEVYYVGDELHGIAKKYHKNGQVYALTPYLNDKKDGIQKKFYPNGRLWAETPYKRGEPGIGLKEYKRNGSLRKIFPSIECQQFVRADRVNLKLFLNNYSKNVEFYITPLVQNKYIPIRANVISAEKGSGQVDFFFSKGQILDTVVNVVAKYRTSCSNIYVVQKEINIRNK</sequence>
<dbReference type="Proteomes" id="UP000285794">
    <property type="component" value="Unassembled WGS sequence"/>
</dbReference>
<feature type="chain" id="PRO_5019301353" description="Toxin-antitoxin system YwqK family antitoxin" evidence="1">
    <location>
        <begin position="16"/>
        <end position="242"/>
    </location>
</feature>
<dbReference type="Gene3D" id="3.90.930.1">
    <property type="match status" value="1"/>
</dbReference>
<dbReference type="RefSeq" id="WP_125028847.1">
    <property type="nucleotide sequence ID" value="NZ_JAPXVP010000001.1"/>
</dbReference>
<dbReference type="EMBL" id="QQWG01000001">
    <property type="protein sequence ID" value="RRG24532.1"/>
    <property type="molecule type" value="Genomic_DNA"/>
</dbReference>
<evidence type="ECO:0000313" key="3">
    <source>
        <dbReference type="Proteomes" id="UP000285794"/>
    </source>
</evidence>
<gene>
    <name evidence="2" type="ORF">DWB61_00500</name>
</gene>